<accession>R0L8B3</accession>
<organism evidence="1 2">
    <name type="scientific">Anas platyrhynchos</name>
    <name type="common">Mallard</name>
    <name type="synonym">Anas boschas</name>
    <dbReference type="NCBI Taxonomy" id="8839"/>
    <lineage>
        <taxon>Eukaryota</taxon>
        <taxon>Metazoa</taxon>
        <taxon>Chordata</taxon>
        <taxon>Craniata</taxon>
        <taxon>Vertebrata</taxon>
        <taxon>Euteleostomi</taxon>
        <taxon>Archelosauria</taxon>
        <taxon>Archosauria</taxon>
        <taxon>Dinosauria</taxon>
        <taxon>Saurischia</taxon>
        <taxon>Theropoda</taxon>
        <taxon>Coelurosauria</taxon>
        <taxon>Aves</taxon>
        <taxon>Neognathae</taxon>
        <taxon>Galloanserae</taxon>
        <taxon>Anseriformes</taxon>
        <taxon>Anatidae</taxon>
        <taxon>Anatinae</taxon>
        <taxon>Anas</taxon>
    </lineage>
</organism>
<evidence type="ECO:0000313" key="2">
    <source>
        <dbReference type="Proteomes" id="UP000296049"/>
    </source>
</evidence>
<dbReference type="AlphaFoldDB" id="R0L8B3"/>
<dbReference type="Proteomes" id="UP000296049">
    <property type="component" value="Unassembled WGS sequence"/>
</dbReference>
<reference evidence="2" key="1">
    <citation type="journal article" date="2013" name="Nat. Genet.">
        <title>The duck genome and transcriptome provide insight into an avian influenza virus reservoir species.</title>
        <authorList>
            <person name="Huang Y."/>
            <person name="Li Y."/>
            <person name="Burt D.W."/>
            <person name="Chen H."/>
            <person name="Zhang Y."/>
            <person name="Qian W."/>
            <person name="Kim H."/>
            <person name="Gan S."/>
            <person name="Zhao Y."/>
            <person name="Li J."/>
            <person name="Yi K."/>
            <person name="Feng H."/>
            <person name="Zhu P."/>
            <person name="Li B."/>
            <person name="Liu Q."/>
            <person name="Fairley S."/>
            <person name="Magor K.E."/>
            <person name="Du Z."/>
            <person name="Hu X."/>
            <person name="Goodman L."/>
            <person name="Tafer H."/>
            <person name="Vignal A."/>
            <person name="Lee T."/>
            <person name="Kim K.W."/>
            <person name="Sheng Z."/>
            <person name="An Y."/>
            <person name="Searle S."/>
            <person name="Herrero J."/>
            <person name="Groenen M.A."/>
            <person name="Crooijmans R.P."/>
            <person name="Faraut T."/>
            <person name="Cai Q."/>
            <person name="Webster R.G."/>
            <person name="Aldridge J.R."/>
            <person name="Warren W.C."/>
            <person name="Bartschat S."/>
            <person name="Kehr S."/>
            <person name="Marz M."/>
            <person name="Stadler P.F."/>
            <person name="Smith J."/>
            <person name="Kraus R.H."/>
            <person name="Zhao Y."/>
            <person name="Ren L."/>
            <person name="Fei J."/>
            <person name="Morisson M."/>
            <person name="Kaiser P."/>
            <person name="Griffin D.K."/>
            <person name="Rao M."/>
            <person name="Pitel F."/>
            <person name="Wang J."/>
            <person name="Li N."/>
        </authorList>
    </citation>
    <scope>NUCLEOTIDE SEQUENCE [LARGE SCALE GENOMIC DNA]</scope>
</reference>
<keyword evidence="2" id="KW-1185">Reference proteome</keyword>
<evidence type="ECO:0000313" key="1">
    <source>
        <dbReference type="EMBL" id="EOB01839.1"/>
    </source>
</evidence>
<name>R0L8B3_ANAPL</name>
<proteinExistence type="predicted"/>
<dbReference type="EMBL" id="KB743037">
    <property type="protein sequence ID" value="EOB01839.1"/>
    <property type="molecule type" value="Genomic_DNA"/>
</dbReference>
<gene>
    <name evidence="1" type="ORF">Anapl_09771</name>
</gene>
<sequence length="75" mass="8375">MEEKDLRQMSGKGTKSRDTIPLSLQTQAFCFVFEFCGHGSCGPDSSTHNYGSTAVIRALHEQLRCRKLDLVTPEN</sequence>
<protein>
    <submittedName>
        <fullName evidence="1">Uncharacterized protein</fullName>
    </submittedName>
</protein>